<evidence type="ECO:0000256" key="1">
    <source>
        <dbReference type="SAM" id="MobiDB-lite"/>
    </source>
</evidence>
<dbReference type="PROSITE" id="PS50013">
    <property type="entry name" value="CHROMO_2"/>
    <property type="match status" value="1"/>
</dbReference>
<feature type="region of interest" description="Disordered" evidence="1">
    <location>
        <begin position="910"/>
        <end position="1014"/>
    </location>
</feature>
<keyword evidence="4" id="KW-1185">Reference proteome</keyword>
<feature type="region of interest" description="Disordered" evidence="1">
    <location>
        <begin position="107"/>
        <end position="267"/>
    </location>
</feature>
<sequence>MPRSSDGSEGSGSDTDNEYEVEYIYAAKWDGSGWEYEVHWYGYDTDCDTWEPEVHLTHYGSADLVNRFWKEFPKKRYSNPPTGTKFEAKAEWLIEERKYFLARRPKGKPVKGVTRPPKKTSDKILLVGDSESESEDIRKVEDDDILRSSSEENAGRNDDEDILRSSSSDDTPLAARRSSAQPSSSAGPGTKARTTMVKRRHTIQTAKPSWTGPSSSTKPSTIMLSKNYAPVAGKAPKIGRDPPPPPRRGRTFPRQDMQAGSISKDFVGIGTKGKQAVRAGEVLVLGRTLPGPIIVPPPPARNPNPFSGLSMRKPPQPANNVARSSGTPVDSPVHASPREVVSNVPPSLSQTIQAGIDEVAAGLSPPNSLFDGSYADSDEEPHLFDPSEMDVVDDVPEFMNDPVPPPPPPVVPPQPMRGGARPTQPAAPTTPTPIHNSVDELPSSREVLSPSLPFGLSPLLPTRPLDPLLRPTVPPLQEGEWSWTGDLYLTTSEPIPDDETTTKEVRSRACEIVIRGLVLSDDTPTKVFKSTFKNYIQGKITISGAMDLNLSHAIIASGALEPTQAAWMTCKDQEDSPEWELWDGLVHKMEQFCWVSDIKIYTTGNIEFARRLLLIPTALIRKYRHAPQNALRQIVDHFNSPKYINIPSFVVLMVRNATGPDEPEAPPPMQLAQIPQYWQEIPPDMKSHFEGVNCLVFPSEEFDSDFEVRLLRHQLHRCGAQVLEGRDPAGQAAAIFVHRRYVDSLSQLKGFSRRKQVHHKRFYAYGSGGNWRVAEWDLREVWKWGGMVTFTPAAMIEDPWVVKKVVAALEDKPFWETYIEPKTVGILGLRARKEDNQELAWALDTLMIELITSTEFAYYNLALTAPPKWGGWEEEEWARVQLERALIQDEEELRKSCEDEVVEAFKQAIESQKEEEEASKGNKAKEQQNGEQDGGWNMTTDGGVWGEGAADSGNDGTWGTTAGWGSGGGGGFGDSGWGSGAAATTNSTTDTFNFASGPAADASDTPDVSGIGSADHIRETSDEVISGLEWFQIQPCFMRDIRRFIVIDSSARVKNIREDKLEDKYEASGQLSLGSRELTRP</sequence>
<gene>
    <name evidence="3" type="ORF">CTheo_781</name>
</gene>
<feature type="compositionally biased region" description="Low complexity" evidence="1">
    <location>
        <begin position="422"/>
        <end position="433"/>
    </location>
</feature>
<feature type="compositionally biased region" description="Basic and acidic residues" evidence="1">
    <location>
        <begin position="135"/>
        <end position="157"/>
    </location>
</feature>
<feature type="compositionally biased region" description="Low complexity" evidence="1">
    <location>
        <begin position="980"/>
        <end position="996"/>
    </location>
</feature>
<dbReference type="GO" id="GO:0006338">
    <property type="term" value="P:chromatin remodeling"/>
    <property type="evidence" value="ECO:0007669"/>
    <property type="project" value="UniProtKB-ARBA"/>
</dbReference>
<feature type="compositionally biased region" description="Pro residues" evidence="1">
    <location>
        <begin position="293"/>
        <end position="302"/>
    </location>
</feature>
<dbReference type="EMBL" id="SSOP01000006">
    <property type="protein sequence ID" value="KAB5595768.1"/>
    <property type="molecule type" value="Genomic_DNA"/>
</dbReference>
<evidence type="ECO:0000313" key="4">
    <source>
        <dbReference type="Proteomes" id="UP000383932"/>
    </source>
</evidence>
<feature type="compositionally biased region" description="Gly residues" evidence="1">
    <location>
        <begin position="962"/>
        <end position="979"/>
    </location>
</feature>
<dbReference type="InterPro" id="IPR016197">
    <property type="entry name" value="Chromo-like_dom_sf"/>
</dbReference>
<dbReference type="Proteomes" id="UP000383932">
    <property type="component" value="Unassembled WGS sequence"/>
</dbReference>
<feature type="region of interest" description="Disordered" evidence="1">
    <location>
        <begin position="361"/>
        <end position="440"/>
    </location>
</feature>
<dbReference type="InterPro" id="IPR023780">
    <property type="entry name" value="Chromo_domain"/>
</dbReference>
<evidence type="ECO:0000313" key="3">
    <source>
        <dbReference type="EMBL" id="KAB5595768.1"/>
    </source>
</evidence>
<dbReference type="InterPro" id="IPR000953">
    <property type="entry name" value="Chromo/chromo_shadow_dom"/>
</dbReference>
<proteinExistence type="predicted"/>
<feature type="compositionally biased region" description="Basic and acidic residues" evidence="1">
    <location>
        <begin position="918"/>
        <end position="928"/>
    </location>
</feature>
<comment type="caution">
    <text evidence="3">The sequence shown here is derived from an EMBL/GenBank/DDBJ whole genome shotgun (WGS) entry which is preliminary data.</text>
</comment>
<evidence type="ECO:0000259" key="2">
    <source>
        <dbReference type="PROSITE" id="PS50013"/>
    </source>
</evidence>
<feature type="compositionally biased region" description="Pro residues" evidence="1">
    <location>
        <begin position="402"/>
        <end position="415"/>
    </location>
</feature>
<feature type="compositionally biased region" description="Polar residues" evidence="1">
    <location>
        <begin position="318"/>
        <end position="328"/>
    </location>
</feature>
<accession>A0A5N5QVQ9</accession>
<feature type="compositionally biased region" description="Polar residues" evidence="1">
    <location>
        <begin position="203"/>
        <end position="224"/>
    </location>
</feature>
<reference evidence="3 4" key="1">
    <citation type="journal article" date="2019" name="Fungal Biol. Biotechnol.">
        <title>Draft genome sequence of fastidious pathogen Ceratobasidium theobromae, which causes vascular-streak dieback in Theobroma cacao.</title>
        <authorList>
            <person name="Ali S.S."/>
            <person name="Asman A."/>
            <person name="Shao J."/>
            <person name="Firmansyah A.P."/>
            <person name="Susilo A.W."/>
            <person name="Rosmana A."/>
            <person name="McMahon P."/>
            <person name="Junaid M."/>
            <person name="Guest D."/>
            <person name="Kheng T.Y."/>
            <person name="Meinhardt L.W."/>
            <person name="Bailey B.A."/>
        </authorList>
    </citation>
    <scope>NUCLEOTIDE SEQUENCE [LARGE SCALE GENOMIC DNA]</scope>
    <source>
        <strain evidence="3 4">CT2</strain>
    </source>
</reference>
<feature type="compositionally biased region" description="Acidic residues" evidence="1">
    <location>
        <begin position="387"/>
        <end position="396"/>
    </location>
</feature>
<dbReference type="AlphaFoldDB" id="A0A5N5QVQ9"/>
<name>A0A5N5QVQ9_9AGAM</name>
<dbReference type="SMART" id="SM00298">
    <property type="entry name" value="CHROMO"/>
    <property type="match status" value="1"/>
</dbReference>
<feature type="region of interest" description="Disordered" evidence="1">
    <location>
        <begin position="289"/>
        <end position="346"/>
    </location>
</feature>
<feature type="compositionally biased region" description="Low complexity" evidence="1">
    <location>
        <begin position="174"/>
        <end position="189"/>
    </location>
</feature>
<dbReference type="SUPFAM" id="SSF54160">
    <property type="entry name" value="Chromo domain-like"/>
    <property type="match status" value="1"/>
</dbReference>
<dbReference type="Gene3D" id="2.40.50.40">
    <property type="match status" value="1"/>
</dbReference>
<organism evidence="3 4">
    <name type="scientific">Ceratobasidium theobromae</name>
    <dbReference type="NCBI Taxonomy" id="1582974"/>
    <lineage>
        <taxon>Eukaryota</taxon>
        <taxon>Fungi</taxon>
        <taxon>Dikarya</taxon>
        <taxon>Basidiomycota</taxon>
        <taxon>Agaricomycotina</taxon>
        <taxon>Agaricomycetes</taxon>
        <taxon>Cantharellales</taxon>
        <taxon>Ceratobasidiaceae</taxon>
        <taxon>Ceratobasidium</taxon>
    </lineage>
</organism>
<protein>
    <recommendedName>
        <fullName evidence="2">Chromo domain-containing protein</fullName>
    </recommendedName>
</protein>
<dbReference type="Pfam" id="PF00385">
    <property type="entry name" value="Chromo"/>
    <property type="match status" value="1"/>
</dbReference>
<dbReference type="OrthoDB" id="433924at2759"/>
<feature type="domain" description="Chromo" evidence="2">
    <location>
        <begin position="19"/>
        <end position="80"/>
    </location>
</feature>